<feature type="domain" description="Glycosyl transferase family 1" evidence="1">
    <location>
        <begin position="26"/>
        <end position="188"/>
    </location>
</feature>
<dbReference type="PATRIC" id="fig|1265818.5.peg.2716"/>
<dbReference type="SUPFAM" id="SSF53756">
    <property type="entry name" value="UDP-Glycosyltransferase/glycogen phosphorylase"/>
    <property type="match status" value="1"/>
</dbReference>
<name>W7AQP2_9LIST</name>
<evidence type="ECO:0000313" key="3">
    <source>
        <dbReference type="Proteomes" id="UP000019246"/>
    </source>
</evidence>
<dbReference type="Pfam" id="PF00534">
    <property type="entry name" value="Glycos_transf_1"/>
    <property type="match status" value="1"/>
</dbReference>
<dbReference type="STRING" id="1265818.MAQA_13481"/>
<dbReference type="AlphaFoldDB" id="W7AQP2"/>
<proteinExistence type="predicted"/>
<keyword evidence="2" id="KW-0808">Transferase</keyword>
<reference evidence="2 3" key="1">
    <citation type="journal article" date="2014" name="Int. J. Syst. Evol. Microbiol.">
        <title>Listeria floridensis sp. nov., Listeria aquatica sp. nov., Listeria cornellensis sp. nov., Listeria riparia sp. nov. and Listeria grandensis sp. nov., from agricultural and natural environments.</title>
        <authorList>
            <person name="den Bakker H.C."/>
            <person name="Warchocki S."/>
            <person name="Wright E.M."/>
            <person name="Allred A.F."/>
            <person name="Ahlstrom C."/>
            <person name="Manuel C.S."/>
            <person name="Stasiewicz M.J."/>
            <person name="Burrell A."/>
            <person name="Roof S."/>
            <person name="Strawn L."/>
            <person name="Fortes E.D."/>
            <person name="Nightingale K.K."/>
            <person name="Kephart D."/>
            <person name="Wiedmann M."/>
        </authorList>
    </citation>
    <scope>NUCLEOTIDE SEQUENCE [LARGE SCALE GENOMIC DNA]</scope>
    <source>
        <strain evidence="2 3">FSL S10-1188</strain>
    </source>
</reference>
<dbReference type="Proteomes" id="UP000019246">
    <property type="component" value="Unassembled WGS sequence"/>
</dbReference>
<dbReference type="InterPro" id="IPR001296">
    <property type="entry name" value="Glyco_trans_1"/>
</dbReference>
<dbReference type="PANTHER" id="PTHR12526">
    <property type="entry name" value="GLYCOSYLTRANSFERASE"/>
    <property type="match status" value="1"/>
</dbReference>
<dbReference type="Gene3D" id="3.40.50.2000">
    <property type="entry name" value="Glycogen Phosphorylase B"/>
    <property type="match status" value="1"/>
</dbReference>
<dbReference type="GO" id="GO:0016757">
    <property type="term" value="F:glycosyltransferase activity"/>
    <property type="evidence" value="ECO:0007669"/>
    <property type="project" value="InterPro"/>
</dbReference>
<protein>
    <submittedName>
        <fullName evidence="2">Group 1 glycosyl transferase</fullName>
    </submittedName>
</protein>
<gene>
    <name evidence="2" type="ORF">MAQA_13481</name>
</gene>
<keyword evidence="3" id="KW-1185">Reference proteome</keyword>
<organism evidence="2 3">
    <name type="scientific">Listeria aquatica FSL S10-1188</name>
    <dbReference type="NCBI Taxonomy" id="1265818"/>
    <lineage>
        <taxon>Bacteria</taxon>
        <taxon>Bacillati</taxon>
        <taxon>Bacillota</taxon>
        <taxon>Bacilli</taxon>
        <taxon>Bacillales</taxon>
        <taxon>Listeriaceae</taxon>
        <taxon>Listeria</taxon>
    </lineage>
</organism>
<dbReference type="PANTHER" id="PTHR12526:SF609">
    <property type="entry name" value="LIPOPOLYSACCHARIDE BIOSYNTHESIS PROTEIN"/>
    <property type="match status" value="1"/>
</dbReference>
<evidence type="ECO:0000313" key="2">
    <source>
        <dbReference type="EMBL" id="EUJ17489.1"/>
    </source>
</evidence>
<dbReference type="EMBL" id="AOCG01000013">
    <property type="protein sequence ID" value="EUJ17489.1"/>
    <property type="molecule type" value="Genomic_DNA"/>
</dbReference>
<sequence>MLAISGKFIFYQMVLQISNLGQHLLQKKEEKITIVYTGNMGIAQDIDSLFHLAKSFQMNKKVRFLLIGYGRNYMEIQQKIKEKGFENIIIKPPESRKRVWKRLQEADIAYIGLKEHPVFETVIPGKVIDYMGASLPIIGVASGYSKRIIEEAHSGVVFHKEDQHEITEKLAGLIESQELRKFYGKNGNEYAHQNFNWQTNKGLLYKFIFED</sequence>
<evidence type="ECO:0000259" key="1">
    <source>
        <dbReference type="Pfam" id="PF00534"/>
    </source>
</evidence>
<accession>W7AQP2</accession>
<comment type="caution">
    <text evidence="2">The sequence shown here is derived from an EMBL/GenBank/DDBJ whole genome shotgun (WGS) entry which is preliminary data.</text>
</comment>